<evidence type="ECO:0000256" key="1">
    <source>
        <dbReference type="ARBA" id="ARBA00004603"/>
    </source>
</evidence>
<dbReference type="Proteomes" id="UP000812440">
    <property type="component" value="Chromosome 7"/>
</dbReference>
<dbReference type="Pfam" id="PF08616">
    <property type="entry name" value="SPA"/>
    <property type="match status" value="1"/>
</dbReference>
<dbReference type="GO" id="GO:0015031">
    <property type="term" value="P:protein transport"/>
    <property type="evidence" value="ECO:0007669"/>
    <property type="project" value="TreeGrafter"/>
</dbReference>
<organism evidence="6 7">
    <name type="scientific">Hymenochirus boettgeri</name>
    <name type="common">Congo dwarf clawed frog</name>
    <dbReference type="NCBI Taxonomy" id="247094"/>
    <lineage>
        <taxon>Eukaryota</taxon>
        <taxon>Metazoa</taxon>
        <taxon>Chordata</taxon>
        <taxon>Craniata</taxon>
        <taxon>Vertebrata</taxon>
        <taxon>Euteleostomi</taxon>
        <taxon>Amphibia</taxon>
        <taxon>Batrachia</taxon>
        <taxon>Anura</taxon>
        <taxon>Pipoidea</taxon>
        <taxon>Pipidae</taxon>
        <taxon>Pipinae</taxon>
        <taxon>Hymenochirus</taxon>
    </lineage>
</organism>
<evidence type="ECO:0000259" key="5">
    <source>
        <dbReference type="PROSITE" id="PS50211"/>
    </source>
</evidence>
<comment type="similarity">
    <text evidence="2">Belongs to the DENND10 family.</text>
</comment>
<dbReference type="PANTHER" id="PTHR28544">
    <property type="entry name" value="PROTEIN FAM45A-RELATED"/>
    <property type="match status" value="1"/>
</dbReference>
<sequence length="379" mass="43125">MSVPEVHLILSIGLIEKDRNGDALWVWCYPSVTAELREILLRKCPLHQERPPPHSFLYGQHNRVWFYIAANQVEEVPVLDKITHFCVVLTAKDFNPEKYAALSRILSRIYMKQGSPVPMMESYLSVLTKGACSNEENGTFLCRDYDQRRAFLSSSVKGGWNPLDVVSVLPGESRLHIFSFLVEVVSQFGMETIILYTALMLKKRIVVFHPKLEALQEFTRALPAFVWHRQDWSIVHPYVHLIQVETITLQNCTGYVAGFTDPDVSNRLDLYDVYVNLAERNITVSQNAKEALALGKLHKDIGQMIVQLAEDPETSDNQIIKDINGKTREILSTLSSFAESSKEGEKPSINVELLRQKKFAPVTEQFLFQLAAAEQMLQT</sequence>
<feature type="domain" description="UDENN" evidence="5">
    <location>
        <begin position="1"/>
        <end position="379"/>
    </location>
</feature>
<evidence type="ECO:0000256" key="2">
    <source>
        <dbReference type="ARBA" id="ARBA00008641"/>
    </source>
</evidence>
<evidence type="ECO:0000256" key="4">
    <source>
        <dbReference type="ARBA" id="ARBA00022753"/>
    </source>
</evidence>
<comment type="caution">
    <text evidence="6">The sequence shown here is derived from an EMBL/GenBank/DDBJ whole genome shotgun (WGS) entry which is preliminary data.</text>
</comment>
<proteinExistence type="inferred from homology"/>
<dbReference type="PROSITE" id="PS50211">
    <property type="entry name" value="DENN"/>
    <property type="match status" value="1"/>
</dbReference>
<dbReference type="GO" id="GO:2000641">
    <property type="term" value="P:regulation of early endosome to late endosome transport"/>
    <property type="evidence" value="ECO:0007669"/>
    <property type="project" value="TreeGrafter"/>
</dbReference>
<dbReference type="InterPro" id="IPR042431">
    <property type="entry name" value="FAM45"/>
</dbReference>
<accession>A0A8T2IVV2</accession>
<keyword evidence="4" id="KW-0967">Endosome</keyword>
<dbReference type="InterPro" id="IPR037516">
    <property type="entry name" value="Tripartite_DENN"/>
</dbReference>
<dbReference type="AlphaFoldDB" id="A0A8T2IVV2"/>
<evidence type="ECO:0000256" key="3">
    <source>
        <dbReference type="ARBA" id="ARBA00022658"/>
    </source>
</evidence>
<dbReference type="GO" id="GO:0031267">
    <property type="term" value="F:small GTPase binding"/>
    <property type="evidence" value="ECO:0007669"/>
    <property type="project" value="TreeGrafter"/>
</dbReference>
<dbReference type="EMBL" id="JAACNH010000008">
    <property type="protein sequence ID" value="KAG8435813.1"/>
    <property type="molecule type" value="Genomic_DNA"/>
</dbReference>
<gene>
    <name evidence="6" type="ORF">GDO86_013672</name>
</gene>
<keyword evidence="3" id="KW-0344">Guanine-nucleotide releasing factor</keyword>
<dbReference type="GO" id="GO:0005085">
    <property type="term" value="F:guanyl-nucleotide exchange factor activity"/>
    <property type="evidence" value="ECO:0007669"/>
    <property type="project" value="UniProtKB-KW"/>
</dbReference>
<protein>
    <recommendedName>
        <fullName evidence="5">UDENN domain-containing protein</fullName>
    </recommendedName>
</protein>
<evidence type="ECO:0000313" key="7">
    <source>
        <dbReference type="Proteomes" id="UP000812440"/>
    </source>
</evidence>
<dbReference type="OrthoDB" id="66409at2759"/>
<keyword evidence="7" id="KW-1185">Reference proteome</keyword>
<comment type="subcellular location">
    <subcellularLocation>
        <location evidence="1">Late endosome</location>
    </subcellularLocation>
</comment>
<name>A0A8T2IVV2_9PIPI</name>
<dbReference type="PANTHER" id="PTHR28544:SF1">
    <property type="entry name" value="DENN DOMAIN-CONTAINING PROTEIN 10-RELATED"/>
    <property type="match status" value="1"/>
</dbReference>
<evidence type="ECO:0000313" key="6">
    <source>
        <dbReference type="EMBL" id="KAG8435813.1"/>
    </source>
</evidence>
<reference evidence="6" key="1">
    <citation type="thesis" date="2020" institute="ProQuest LLC" country="789 East Eisenhower Parkway, Ann Arbor, MI, USA">
        <title>Comparative Genomics and Chromosome Evolution.</title>
        <authorList>
            <person name="Mudd A.B."/>
        </authorList>
    </citation>
    <scope>NUCLEOTIDE SEQUENCE</scope>
    <source>
        <strain evidence="6">Female2</strain>
        <tissue evidence="6">Blood</tissue>
    </source>
</reference>
<dbReference type="GO" id="GO:0005770">
    <property type="term" value="C:late endosome"/>
    <property type="evidence" value="ECO:0007669"/>
    <property type="project" value="UniProtKB-SubCell"/>
</dbReference>